<evidence type="ECO:0000256" key="1">
    <source>
        <dbReference type="SAM" id="MobiDB-lite"/>
    </source>
</evidence>
<reference evidence="2" key="1">
    <citation type="journal article" date="2020" name="Stud. Mycol.">
        <title>101 Dothideomycetes genomes: a test case for predicting lifestyles and emergence of pathogens.</title>
        <authorList>
            <person name="Haridas S."/>
            <person name="Albert R."/>
            <person name="Binder M."/>
            <person name="Bloem J."/>
            <person name="Labutti K."/>
            <person name="Salamov A."/>
            <person name="Andreopoulos B."/>
            <person name="Baker S."/>
            <person name="Barry K."/>
            <person name="Bills G."/>
            <person name="Bluhm B."/>
            <person name="Cannon C."/>
            <person name="Castanera R."/>
            <person name="Culley D."/>
            <person name="Daum C."/>
            <person name="Ezra D."/>
            <person name="Gonzalez J."/>
            <person name="Henrissat B."/>
            <person name="Kuo A."/>
            <person name="Liang C."/>
            <person name="Lipzen A."/>
            <person name="Lutzoni F."/>
            <person name="Magnuson J."/>
            <person name="Mondo S."/>
            <person name="Nolan M."/>
            <person name="Ohm R."/>
            <person name="Pangilinan J."/>
            <person name="Park H.-J."/>
            <person name="Ramirez L."/>
            <person name="Alfaro M."/>
            <person name="Sun H."/>
            <person name="Tritt A."/>
            <person name="Yoshinaga Y."/>
            <person name="Zwiers L.-H."/>
            <person name="Turgeon B."/>
            <person name="Goodwin S."/>
            <person name="Spatafora J."/>
            <person name="Crous P."/>
            <person name="Grigoriev I."/>
        </authorList>
    </citation>
    <scope>NUCLEOTIDE SEQUENCE</scope>
    <source>
        <strain evidence="2">CBS 109.77</strain>
    </source>
</reference>
<accession>A0A6A6X6Y8</accession>
<dbReference type="EMBL" id="MU001989">
    <property type="protein sequence ID" value="KAF2792028.1"/>
    <property type="molecule type" value="Genomic_DNA"/>
</dbReference>
<proteinExistence type="predicted"/>
<name>A0A6A6X6Y8_9PLEO</name>
<protein>
    <submittedName>
        <fullName evidence="2">Uncharacterized protein</fullName>
    </submittedName>
</protein>
<evidence type="ECO:0000313" key="2">
    <source>
        <dbReference type="EMBL" id="KAF2792028.1"/>
    </source>
</evidence>
<dbReference type="AlphaFoldDB" id="A0A6A6X6Y8"/>
<gene>
    <name evidence="2" type="ORF">K505DRAFT_363274</name>
</gene>
<feature type="region of interest" description="Disordered" evidence="1">
    <location>
        <begin position="137"/>
        <end position="161"/>
    </location>
</feature>
<organism evidence="2 3">
    <name type="scientific">Melanomma pulvis-pyrius CBS 109.77</name>
    <dbReference type="NCBI Taxonomy" id="1314802"/>
    <lineage>
        <taxon>Eukaryota</taxon>
        <taxon>Fungi</taxon>
        <taxon>Dikarya</taxon>
        <taxon>Ascomycota</taxon>
        <taxon>Pezizomycotina</taxon>
        <taxon>Dothideomycetes</taxon>
        <taxon>Pleosporomycetidae</taxon>
        <taxon>Pleosporales</taxon>
        <taxon>Melanommataceae</taxon>
        <taxon>Melanomma</taxon>
    </lineage>
</organism>
<dbReference type="OrthoDB" id="3789648at2759"/>
<evidence type="ECO:0000313" key="3">
    <source>
        <dbReference type="Proteomes" id="UP000799757"/>
    </source>
</evidence>
<dbReference type="Proteomes" id="UP000799757">
    <property type="component" value="Unassembled WGS sequence"/>
</dbReference>
<keyword evidence="3" id="KW-1185">Reference proteome</keyword>
<sequence length="1112" mass="125462">MVFGFSYRKGPSVSTSNSSTIATATATTSSFTSTTTAISSSPFKSAPRSTAKKSNSELLAKYYDFDIGLWSGFDDDNDHDNGERTQACQVPDSPTEKSFMEDWKSDDLGYADAMVENTRGLDGVYNLRGKGHNFSREMKARPTKEKKDKETARKIKDKNVAQDAKDDTKELLFDADSTCDNAPASVVILDPIGVANQYSRLRAQDQDIENWFDCPDIPFDTFTKLDRKHAVAGASPDGPEKAFLDSDGLICESVLEYDGMCTPKVAVRVDFDPEVFNAMDVQLWAPDDRDLIINVENEAAEARMTMPHILPPKCRPKHLVLETGFRNLSVEPSTVMARRVQKWEQEHADTDEVLEREYNDEPENGEEIATALSMLLKPRIDFLPGIDHLANPTIRSVFLQESPYNAVEEFSSDDNNESIADNEDIREVIGVSLDPDMLSDINANTCPADTNKSSSSITYFDIETRQQIEYCAMAQLLEVGESQTYRQPLPITYFDIETRQQVKYCAMAQLLEIGESQTYREPLRVVNNNTQDASGKSEWPRELSSSHAGFRPTLMIQTGLETIVEETLDSSASSSSEASIEFEGRRGFVKRLAQRDAKFLDDEDESLPVDLNDGSPSSFPNTNSEIVEESFDDDTWGCGATIHVLVPDDGFFDRKQVADEGPTCGLDIPRIVIECPTDEEPKHDASPGYIVEIDRDFLFANNEDEYEFLNVFLPQPRENSSGCCERASAARAEIDVLEKEISNFILRVYSLVYDGSFRNVELICEDARWAMNVLSQTDTCSHLVLQLKIIVEILEEDQTLTSGPCKVDVDHLNWQKMLTPNENDRNNEQSDVIKSDLEQLAELTFLTCDDPYVPFSVAEAQAKFMSWNSEYGHVDPSDLDYEMLAHARTVSTKLLESQADVIRTMKGFTTMYVSRMKNGDVIEHITATRSSILEEYDPNIPSGLEDMSHGELCGSILKVYHTLRMDPKDLRGEMPLEALNILEELKEGIAVWTAYLKSDSSPSLQIEHTSYITNRFWKISFVCMKEIENAHREAVQDCEIWPFLPEMIEMEDLIWRSWINSMRESLSLVGLFEGKVHSSFLPSAKDFVLESLSWWEAQVFRKIRDIQSAHPQ</sequence>